<keyword evidence="1" id="KW-0472">Membrane</keyword>
<dbReference type="PATRIC" id="fig|1396.535.peg.4288"/>
<evidence type="ECO:0000313" key="2">
    <source>
        <dbReference type="EMBL" id="KZD72075.1"/>
    </source>
</evidence>
<evidence type="ECO:0000256" key="1">
    <source>
        <dbReference type="SAM" id="Phobius"/>
    </source>
</evidence>
<dbReference type="RefSeq" id="WP_063259758.1">
    <property type="nucleotide sequence ID" value="NZ_LJKE01000015.1"/>
</dbReference>
<comment type="caution">
    <text evidence="2">The sequence shown here is derived from an EMBL/GenBank/DDBJ whole genome shotgun (WGS) entry which is preliminary data.</text>
</comment>
<feature type="transmembrane region" description="Helical" evidence="1">
    <location>
        <begin position="6"/>
        <end position="24"/>
    </location>
</feature>
<protein>
    <recommendedName>
        <fullName evidence="4">Flagellar motor switch protein FliN</fullName>
    </recommendedName>
</protein>
<dbReference type="Proteomes" id="UP000076482">
    <property type="component" value="Unassembled WGS sequence"/>
</dbReference>
<keyword evidence="1" id="KW-0812">Transmembrane</keyword>
<sequence>MGLFFGLLQLIVILGAMFAGLFYLQKWLKKAERHRRSDRGVIQIVDRMRLGMKDEVMLTKVGDEYLMYSTVSGTFVRLEQKDIKVIDEDFDEFFKGEDPNVFQSIKNKVNKKMVK</sequence>
<name>A0A162PI12_BACCE</name>
<accession>A0A162PI12</accession>
<organism evidence="2 3">
    <name type="scientific">Bacillus cereus</name>
    <dbReference type="NCBI Taxonomy" id="1396"/>
    <lineage>
        <taxon>Bacteria</taxon>
        <taxon>Bacillati</taxon>
        <taxon>Bacillota</taxon>
        <taxon>Bacilli</taxon>
        <taxon>Bacillales</taxon>
        <taxon>Bacillaceae</taxon>
        <taxon>Bacillus</taxon>
        <taxon>Bacillus cereus group</taxon>
    </lineage>
</organism>
<evidence type="ECO:0000313" key="3">
    <source>
        <dbReference type="Proteomes" id="UP000076482"/>
    </source>
</evidence>
<evidence type="ECO:0008006" key="4">
    <source>
        <dbReference type="Google" id="ProtNLM"/>
    </source>
</evidence>
<proteinExistence type="predicted"/>
<dbReference type="EMBL" id="LJKE01000015">
    <property type="protein sequence ID" value="KZD72075.1"/>
    <property type="molecule type" value="Genomic_DNA"/>
</dbReference>
<reference evidence="2 3" key="1">
    <citation type="submission" date="2015-09" db="EMBL/GenBank/DDBJ databases">
        <title>Bacillus cereus food isolates.</title>
        <authorList>
            <person name="Boekhorst J."/>
        </authorList>
    </citation>
    <scope>NUCLEOTIDE SEQUENCE [LARGE SCALE GENOMIC DNA]</scope>
    <source>
        <strain evidence="2 3">B4088</strain>
    </source>
</reference>
<keyword evidence="1" id="KW-1133">Transmembrane helix</keyword>
<dbReference type="AlphaFoldDB" id="A0A162PI12"/>
<gene>
    <name evidence="2" type="ORF">B4088_0536</name>
</gene>